<dbReference type="RefSeq" id="WP_012743337.1">
    <property type="nucleotide sequence ID" value="NC_012781.1"/>
</dbReference>
<evidence type="ECO:0000256" key="2">
    <source>
        <dbReference type="SAM" id="Phobius"/>
    </source>
</evidence>
<gene>
    <name evidence="3" type="ordered locus">EUBREC_2513</name>
</gene>
<keyword evidence="2" id="KW-0812">Transmembrane</keyword>
<dbReference type="KEGG" id="ere:EUBREC_2513"/>
<keyword evidence="2" id="KW-1133">Transmembrane helix</keyword>
<name>C4ZG38_AGARV</name>
<keyword evidence="2" id="KW-0472">Membrane</keyword>
<evidence type="ECO:0000256" key="1">
    <source>
        <dbReference type="SAM" id="MobiDB-lite"/>
    </source>
</evidence>
<accession>C4ZG38</accession>
<evidence type="ECO:0000313" key="4">
    <source>
        <dbReference type="Proteomes" id="UP000001477"/>
    </source>
</evidence>
<dbReference type="PaxDb" id="515619-EUBREC_2513"/>
<protein>
    <submittedName>
        <fullName evidence="3">Uncharacterized protein</fullName>
    </submittedName>
</protein>
<reference evidence="3 4" key="1">
    <citation type="journal article" date="2009" name="Proc. Natl. Acad. Sci. U.S.A.">
        <title>Characterizing a model human gut microbiota composed of members of its two dominant bacterial phyla.</title>
        <authorList>
            <person name="Mahowald M.A."/>
            <person name="Rey F.E."/>
            <person name="Seedorf H."/>
            <person name="Turnbaugh P.J."/>
            <person name="Fulton R.S."/>
            <person name="Wollam A."/>
            <person name="Shah N."/>
            <person name="Wang C."/>
            <person name="Magrini V."/>
            <person name="Wilson R.K."/>
            <person name="Cantarel B.L."/>
            <person name="Coutinho P.M."/>
            <person name="Henrissat B."/>
            <person name="Crock L.W."/>
            <person name="Russell A."/>
            <person name="Verberkmoes N.C."/>
            <person name="Hettich R.L."/>
            <person name="Gordon J.I."/>
        </authorList>
    </citation>
    <scope>NUCLEOTIDE SEQUENCE [LARGE SCALE GENOMIC DNA]</scope>
    <source>
        <strain evidence="4">ATCC 33656 / DSM 3377 / JCM 17463 / KCTC 5835 / LMG 30912 / VPI 0990</strain>
    </source>
</reference>
<dbReference type="STRING" id="515619.EUBREC_2513"/>
<feature type="transmembrane region" description="Helical" evidence="2">
    <location>
        <begin position="46"/>
        <end position="63"/>
    </location>
</feature>
<organism evidence="3 4">
    <name type="scientific">Agathobacter rectalis (strain ATCC 33656 / DSM 3377 / JCM 17463 / KCTC 5835 / VPI 0990)</name>
    <name type="common">Eubacterium rectale</name>
    <dbReference type="NCBI Taxonomy" id="515619"/>
    <lineage>
        <taxon>Bacteria</taxon>
        <taxon>Bacillati</taxon>
        <taxon>Bacillota</taxon>
        <taxon>Clostridia</taxon>
        <taxon>Lachnospirales</taxon>
        <taxon>Lachnospiraceae</taxon>
        <taxon>Agathobacter</taxon>
    </lineage>
</organism>
<proteinExistence type="predicted"/>
<dbReference type="Proteomes" id="UP000001477">
    <property type="component" value="Chromosome"/>
</dbReference>
<dbReference type="HOGENOM" id="CLU_2537531_0_0_9"/>
<feature type="region of interest" description="Disordered" evidence="1">
    <location>
        <begin position="62"/>
        <end position="83"/>
    </location>
</feature>
<sequence length="83" mass="9139">MAPNTPIQDAQVPLAVNEDEDNLQNIEDEDTPLAAVGTAKDGIKTWWWWIAAAVAAITGKGVYDNRRRKPAKSDDSEDNSDEK</sequence>
<evidence type="ECO:0000313" key="3">
    <source>
        <dbReference type="EMBL" id="ACR76244.1"/>
    </source>
</evidence>
<dbReference type="AlphaFoldDB" id="C4ZG38"/>
<dbReference type="GeneID" id="86989258"/>
<dbReference type="EMBL" id="CP001107">
    <property type="protein sequence ID" value="ACR76244.1"/>
    <property type="molecule type" value="Genomic_DNA"/>
</dbReference>